<accession>A0ABD1L019</accession>
<evidence type="ECO:0000313" key="1">
    <source>
        <dbReference type="EMBL" id="KAL2316862.1"/>
    </source>
</evidence>
<sequence length="60" mass="6866">MGLLDHPLTPSSMKNKWTSLLRMPMKVTTLEWPRLLHLGKQFKGLVILRVNKQAGPNNTQ</sequence>
<organism evidence="1 2">
    <name type="scientific">Flemingia macrophylla</name>
    <dbReference type="NCBI Taxonomy" id="520843"/>
    <lineage>
        <taxon>Eukaryota</taxon>
        <taxon>Viridiplantae</taxon>
        <taxon>Streptophyta</taxon>
        <taxon>Embryophyta</taxon>
        <taxon>Tracheophyta</taxon>
        <taxon>Spermatophyta</taxon>
        <taxon>Magnoliopsida</taxon>
        <taxon>eudicotyledons</taxon>
        <taxon>Gunneridae</taxon>
        <taxon>Pentapetalae</taxon>
        <taxon>rosids</taxon>
        <taxon>fabids</taxon>
        <taxon>Fabales</taxon>
        <taxon>Fabaceae</taxon>
        <taxon>Papilionoideae</taxon>
        <taxon>50 kb inversion clade</taxon>
        <taxon>NPAAA clade</taxon>
        <taxon>indigoferoid/millettioid clade</taxon>
        <taxon>Phaseoleae</taxon>
        <taxon>Flemingia</taxon>
    </lineage>
</organism>
<evidence type="ECO:0000313" key="2">
    <source>
        <dbReference type="Proteomes" id="UP001603857"/>
    </source>
</evidence>
<dbReference type="AlphaFoldDB" id="A0ABD1L019"/>
<gene>
    <name evidence="1" type="ORF">Fmac_030738</name>
</gene>
<proteinExistence type="predicted"/>
<name>A0ABD1L019_9FABA</name>
<keyword evidence="2" id="KW-1185">Reference proteome</keyword>
<comment type="caution">
    <text evidence="1">The sequence shown here is derived from an EMBL/GenBank/DDBJ whole genome shotgun (WGS) entry which is preliminary data.</text>
</comment>
<protein>
    <submittedName>
        <fullName evidence="1">Uncharacterized protein</fullName>
    </submittedName>
</protein>
<dbReference type="EMBL" id="JBGMDY010000011">
    <property type="protein sequence ID" value="KAL2316862.1"/>
    <property type="molecule type" value="Genomic_DNA"/>
</dbReference>
<dbReference type="Proteomes" id="UP001603857">
    <property type="component" value="Unassembled WGS sequence"/>
</dbReference>
<reference evidence="1 2" key="1">
    <citation type="submission" date="2024-08" db="EMBL/GenBank/DDBJ databases">
        <title>Insights into the chromosomal genome structure of Flemingia macrophylla.</title>
        <authorList>
            <person name="Ding Y."/>
            <person name="Zhao Y."/>
            <person name="Bi W."/>
            <person name="Wu M."/>
            <person name="Zhao G."/>
            <person name="Gong Y."/>
            <person name="Li W."/>
            <person name="Zhang P."/>
        </authorList>
    </citation>
    <scope>NUCLEOTIDE SEQUENCE [LARGE SCALE GENOMIC DNA]</scope>
    <source>
        <strain evidence="1">DYQJB</strain>
        <tissue evidence="1">Leaf</tissue>
    </source>
</reference>